<gene>
    <name evidence="1" type="ORF">MYCOZU2_00948</name>
</gene>
<evidence type="ECO:0000313" key="1">
    <source>
        <dbReference type="EMBL" id="ASL13394.1"/>
    </source>
</evidence>
<name>A0A220Y7D6_MYCIT</name>
<protein>
    <submittedName>
        <fullName evidence="1">Metal-dependent hydrolase</fullName>
    </submittedName>
</protein>
<proteinExistence type="predicted"/>
<dbReference type="Pfam" id="PF10118">
    <property type="entry name" value="Metal_hydrol"/>
    <property type="match status" value="1"/>
</dbReference>
<evidence type="ECO:0000313" key="2">
    <source>
        <dbReference type="Proteomes" id="UP000198286"/>
    </source>
</evidence>
<dbReference type="PANTHER" id="PTHR39456:SF1">
    <property type="entry name" value="METAL-DEPENDENT HYDROLASE"/>
    <property type="match status" value="1"/>
</dbReference>
<reference evidence="1 2" key="1">
    <citation type="journal article" date="2017" name="Lancet Infect. Dis.">
        <title>Global outbreak of severe Mycobacterium chimaera disease after cardiac surgery: a molecular epidemiological study.</title>
        <authorList>
            <person name="van Ingen J."/>
            <person name="Kohl T."/>
            <person name="Kranzer K."/>
            <person name="Hasse B."/>
            <person name="Keller P."/>
            <person name="Szafranska A."/>
            <person name="Hillemann D."/>
            <person name="Chand M."/>
            <person name="Schreiber P."/>
            <person name="Sommerstein R."/>
            <person name="Berger C."/>
            <person name="Genoni M."/>
            <person name="Ruegg C."/>
            <person name="Troillet N."/>
            <person name="Widmer A.F."/>
            <person name="Becker S.L."/>
            <person name="Herrmann M."/>
            <person name="Eckmanns T."/>
            <person name="Haller S."/>
            <person name="Hoeller C."/>
            <person name="Debast S.B."/>
            <person name="Wolfhagen M.J."/>
            <person name="Hopman J."/>
            <person name="Kluytmans J."/>
            <person name="Langelaar M."/>
            <person name="Notermans D.W."/>
            <person name="ten Oever J."/>
            <person name="van den Barselaar P."/>
            <person name="Vonk A.B.A."/>
            <person name="Vos M.C."/>
            <person name="Ahmed N."/>
            <person name="Brown T."/>
            <person name="Crook D."/>
            <person name="Lamagni T."/>
            <person name="Phin N."/>
            <person name="Smith E.G."/>
            <person name="Zambon M."/>
            <person name="Serr A."/>
            <person name="Goetting T."/>
            <person name="Ebner W."/>
            <person name="Thuermer A."/>
            <person name="Utpatel C."/>
            <person name="Sproer C."/>
            <person name="Bunk B."/>
            <person name="Nubel U."/>
            <person name="Bloemberg G."/>
            <person name="Bottger E."/>
            <person name="Niemann S."/>
            <person name="Wagner D."/>
            <person name="Sax H."/>
        </authorList>
    </citation>
    <scope>NUCLEOTIDE SEQUENCE [LARGE SCALE GENOMIC DNA]</scope>
    <source>
        <strain evidence="1 2">ZUERICH-2</strain>
    </source>
</reference>
<dbReference type="EMBL" id="CP015267">
    <property type="protein sequence ID" value="ASL13394.1"/>
    <property type="molecule type" value="Genomic_DNA"/>
</dbReference>
<dbReference type="PANTHER" id="PTHR39456">
    <property type="entry name" value="METAL-DEPENDENT HYDROLASE"/>
    <property type="match status" value="1"/>
</dbReference>
<dbReference type="GO" id="GO:0016787">
    <property type="term" value="F:hydrolase activity"/>
    <property type="evidence" value="ECO:0007669"/>
    <property type="project" value="UniProtKB-KW"/>
</dbReference>
<accession>A0A220Y7D6</accession>
<organism evidence="1 2">
    <name type="scientific">Mycobacterium intracellulare subsp. chimaera</name>
    <dbReference type="NCBI Taxonomy" id="222805"/>
    <lineage>
        <taxon>Bacteria</taxon>
        <taxon>Bacillati</taxon>
        <taxon>Actinomycetota</taxon>
        <taxon>Actinomycetes</taxon>
        <taxon>Mycobacteriales</taxon>
        <taxon>Mycobacteriaceae</taxon>
        <taxon>Mycobacterium</taxon>
        <taxon>Mycobacterium avium complex (MAC)</taxon>
    </lineage>
</organism>
<sequence length="205" mass="23392">MHGQEHRRLNEKLIEMGYPIVRLFMFPHDSRRERLIVRIENLLPARVPLAVTAAAEHYTATLAERMLGEEIQKIPGDPEVRNLLNWHAVEELEHKSVAFDVYRAVDGPEWLRIGVMAVLYILTIPVVSIGVLLSILADPRGWRPIKVARQTRAVFRGPLVQGLMADLRMYLKPGFHPDDIDTTALVQQWRQELFGDDGALVGHLK</sequence>
<keyword evidence="1" id="KW-0378">Hydrolase</keyword>
<dbReference type="AlphaFoldDB" id="A0A220Y7D6"/>
<dbReference type="Proteomes" id="UP000198286">
    <property type="component" value="Chromosome"/>
</dbReference>
<dbReference type="InterPro" id="IPR016516">
    <property type="entry name" value="UCP07580"/>
</dbReference>